<sequence length="37" mass="4457">MDRIPNLGIRVPLQFRRDQVVHRDNRVNPLCSENQNR</sequence>
<dbReference type="EMBL" id="FIZX01000035">
    <property type="protein sequence ID" value="CZF85542.1"/>
    <property type="molecule type" value="Genomic_DNA"/>
</dbReference>
<organism evidence="1 2">
    <name type="scientific">Grimontia celer</name>
    <dbReference type="NCBI Taxonomy" id="1796497"/>
    <lineage>
        <taxon>Bacteria</taxon>
        <taxon>Pseudomonadati</taxon>
        <taxon>Pseudomonadota</taxon>
        <taxon>Gammaproteobacteria</taxon>
        <taxon>Vibrionales</taxon>
        <taxon>Vibrionaceae</taxon>
        <taxon>Grimontia</taxon>
    </lineage>
</organism>
<evidence type="ECO:0000313" key="2">
    <source>
        <dbReference type="Proteomes" id="UP000071641"/>
    </source>
</evidence>
<accession>A0A128FFH2</accession>
<dbReference type="Proteomes" id="UP000071641">
    <property type="component" value="Unassembled WGS sequence"/>
</dbReference>
<name>A0A128FFH2_9GAMM</name>
<dbReference type="AlphaFoldDB" id="A0A128FFH2"/>
<proteinExistence type="predicted"/>
<gene>
    <name evidence="1" type="ORF">GCE9029_05076</name>
</gene>
<protein>
    <submittedName>
        <fullName evidence="1">Uncharacterized protein</fullName>
    </submittedName>
</protein>
<reference evidence="2" key="1">
    <citation type="submission" date="2016-02" db="EMBL/GenBank/DDBJ databases">
        <authorList>
            <person name="Rodrigo-Torres Lidia"/>
            <person name="Arahal R.David."/>
        </authorList>
    </citation>
    <scope>NUCLEOTIDE SEQUENCE [LARGE SCALE GENOMIC DNA]</scope>
    <source>
        <strain evidence="2">CECT 9029</strain>
    </source>
</reference>
<keyword evidence="2" id="KW-1185">Reference proteome</keyword>
<evidence type="ECO:0000313" key="1">
    <source>
        <dbReference type="EMBL" id="CZF85542.1"/>
    </source>
</evidence>